<dbReference type="InterPro" id="IPR001932">
    <property type="entry name" value="PPM-type_phosphatase-like_dom"/>
</dbReference>
<feature type="domain" description="PPM-type phosphatase" evidence="1">
    <location>
        <begin position="6"/>
        <end position="196"/>
    </location>
</feature>
<dbReference type="STRING" id="1385513.N780_06685"/>
<evidence type="ECO:0000313" key="2">
    <source>
        <dbReference type="EMBL" id="KGP90074.1"/>
    </source>
</evidence>
<comment type="caution">
    <text evidence="2">The sequence shown here is derived from an EMBL/GenBank/DDBJ whole genome shotgun (WGS) entry which is preliminary data.</text>
</comment>
<protein>
    <submittedName>
        <fullName evidence="2">Indirect negative regulator of sigma-B activity</fullName>
    </submittedName>
</protein>
<name>A0A0A2UQ35_9BACI</name>
<proteinExistence type="predicted"/>
<evidence type="ECO:0000313" key="3">
    <source>
        <dbReference type="Proteomes" id="UP000030153"/>
    </source>
</evidence>
<dbReference type="AlphaFoldDB" id="A0A0A2UQ35"/>
<evidence type="ECO:0000259" key="1">
    <source>
        <dbReference type="SMART" id="SM00331"/>
    </source>
</evidence>
<dbReference type="RefSeq" id="WP_036786605.1">
    <property type="nucleotide sequence ID" value="NZ_AVBG01000016.1"/>
</dbReference>
<accession>A0A0A2UQ35</accession>
<dbReference type="InterPro" id="IPR039248">
    <property type="entry name" value="Ptase_RsbX"/>
</dbReference>
<organism evidence="2 3">
    <name type="scientific">Pontibacillus chungwhensis BH030062</name>
    <dbReference type="NCBI Taxonomy" id="1385513"/>
    <lineage>
        <taxon>Bacteria</taxon>
        <taxon>Bacillati</taxon>
        <taxon>Bacillota</taxon>
        <taxon>Bacilli</taxon>
        <taxon>Bacillales</taxon>
        <taxon>Bacillaceae</taxon>
        <taxon>Pontibacillus</taxon>
    </lineage>
</organism>
<dbReference type="EMBL" id="AVBG01000016">
    <property type="protein sequence ID" value="KGP90074.1"/>
    <property type="molecule type" value="Genomic_DNA"/>
</dbReference>
<gene>
    <name evidence="2" type="ORF">N780_06685</name>
</gene>
<dbReference type="PANTHER" id="PTHR35801">
    <property type="entry name" value="PHOSPHOSERINE PHOSPHATASE RSBX"/>
    <property type="match status" value="1"/>
</dbReference>
<dbReference type="PANTHER" id="PTHR35801:SF1">
    <property type="entry name" value="PHOSPHOSERINE PHOSPHATASE RSBX"/>
    <property type="match status" value="1"/>
</dbReference>
<dbReference type="SUPFAM" id="SSF81606">
    <property type="entry name" value="PP2C-like"/>
    <property type="match status" value="1"/>
</dbReference>
<keyword evidence="3" id="KW-1185">Reference proteome</keyword>
<sequence length="197" mass="22068">MTNKPKVDLKVFQQPKKGNYYCGDSYFYQQTEDGFICALADGLGSGEYARESSKAVMEVIEENVDGSIDTIINKANDTLRDKRGAVLGILRMDFSEGTYSFTSIGNIGVVVVPAHGKKQRNIPVAGYLSGYPRPYNVKRDSLHEGMLFFMFSDGVNERTLSSNTFVSKNLELIMESFKQQQPVKYDDDTTFIAMKYG</sequence>
<reference evidence="2 3" key="1">
    <citation type="submission" date="2013-08" db="EMBL/GenBank/DDBJ databases">
        <title>Genome of Pontibacillus chungwhensis.</title>
        <authorList>
            <person name="Wang Q."/>
            <person name="Wang G."/>
        </authorList>
    </citation>
    <scope>NUCLEOTIDE SEQUENCE [LARGE SCALE GENOMIC DNA]</scope>
    <source>
        <strain evidence="2 3">BH030062</strain>
    </source>
</reference>
<dbReference type="SMART" id="SM00331">
    <property type="entry name" value="PP2C_SIG"/>
    <property type="match status" value="1"/>
</dbReference>
<dbReference type="OrthoDB" id="1090916at2"/>
<dbReference type="Proteomes" id="UP000030153">
    <property type="component" value="Unassembled WGS sequence"/>
</dbReference>
<dbReference type="Pfam" id="PF07228">
    <property type="entry name" value="SpoIIE"/>
    <property type="match status" value="1"/>
</dbReference>
<dbReference type="Gene3D" id="3.60.40.10">
    <property type="entry name" value="PPM-type phosphatase domain"/>
    <property type="match status" value="1"/>
</dbReference>
<dbReference type="eggNOG" id="COG2208">
    <property type="taxonomic scope" value="Bacteria"/>
</dbReference>
<dbReference type="InterPro" id="IPR036457">
    <property type="entry name" value="PPM-type-like_dom_sf"/>
</dbReference>